<keyword evidence="2" id="KW-0808">Transferase</keyword>
<proteinExistence type="predicted"/>
<sequence>MRARPGVEVAVVPMAAGGADLRAALADLGDASPVVTSGDPEAPAVAGIDPWSTSLEIGNALAAALASRPARVVVDLTGVRTHDAGSGILAALGAHADVALDAGVGGLAGITRLDLEPARALVGDTELVAVVDPAELGDLLLGLRGVTARRGHATGADPALMLATDASLGSLAGLLGVPDGPGMGAAGGAVVALTALGRGSPPAPRCAPRRRSSRGRPPPPTSS</sequence>
<reference evidence="2 3" key="1">
    <citation type="submission" date="2020-03" db="EMBL/GenBank/DDBJ databases">
        <title>Propioniciclava sp. nov., isolated from Hydrophilus acuminatus.</title>
        <authorList>
            <person name="Hyun D.-W."/>
            <person name="Bae J.-W."/>
        </authorList>
    </citation>
    <scope>NUCLEOTIDE SEQUENCE [LARGE SCALE GENOMIC DNA]</scope>
    <source>
        <strain evidence="2 3">HDW11</strain>
    </source>
</reference>
<dbReference type="GO" id="GO:0031388">
    <property type="term" value="P:organic acid phosphorylation"/>
    <property type="evidence" value="ECO:0007669"/>
    <property type="project" value="InterPro"/>
</dbReference>
<dbReference type="InterPro" id="IPR036129">
    <property type="entry name" value="Glycerate_kinase_sf"/>
</dbReference>
<dbReference type="EMBL" id="CP049865">
    <property type="protein sequence ID" value="QIK72909.1"/>
    <property type="molecule type" value="Genomic_DNA"/>
</dbReference>
<protein>
    <submittedName>
        <fullName evidence="2">Glycerate kinase</fullName>
    </submittedName>
</protein>
<name>A0A6G7Y870_9ACTN</name>
<accession>A0A6G7Y870</accession>
<gene>
    <name evidence="2" type="ORF">G7070_12345</name>
</gene>
<evidence type="ECO:0000256" key="1">
    <source>
        <dbReference type="SAM" id="MobiDB-lite"/>
    </source>
</evidence>
<keyword evidence="2" id="KW-0418">Kinase</keyword>
<dbReference type="Proteomes" id="UP000501058">
    <property type="component" value="Chromosome"/>
</dbReference>
<dbReference type="KEGG" id="prv:G7070_12345"/>
<dbReference type="SUPFAM" id="SSF110738">
    <property type="entry name" value="Glycerate kinase I"/>
    <property type="match status" value="1"/>
</dbReference>
<dbReference type="AlphaFoldDB" id="A0A6G7Y870"/>
<dbReference type="InterPro" id="IPR018193">
    <property type="entry name" value="Glyc_kinase_flavodox-like_fold"/>
</dbReference>
<feature type="region of interest" description="Disordered" evidence="1">
    <location>
        <begin position="196"/>
        <end position="223"/>
    </location>
</feature>
<dbReference type="Gene3D" id="3.90.1510.10">
    <property type="entry name" value="Glycerate kinase, domain 2"/>
    <property type="match status" value="1"/>
</dbReference>
<dbReference type="InterPro" id="IPR004381">
    <property type="entry name" value="Glycerate_kinase"/>
</dbReference>
<dbReference type="Pfam" id="PF02595">
    <property type="entry name" value="Gly_kinase"/>
    <property type="match status" value="1"/>
</dbReference>
<evidence type="ECO:0000313" key="2">
    <source>
        <dbReference type="EMBL" id="QIK72909.1"/>
    </source>
</evidence>
<organism evidence="2 3">
    <name type="scientific">Propioniciclava coleopterorum</name>
    <dbReference type="NCBI Taxonomy" id="2714937"/>
    <lineage>
        <taxon>Bacteria</taxon>
        <taxon>Bacillati</taxon>
        <taxon>Actinomycetota</taxon>
        <taxon>Actinomycetes</taxon>
        <taxon>Propionibacteriales</taxon>
        <taxon>Propionibacteriaceae</taxon>
        <taxon>Propioniciclava</taxon>
    </lineage>
</organism>
<keyword evidence="3" id="KW-1185">Reference proteome</keyword>
<dbReference type="GO" id="GO:0008887">
    <property type="term" value="F:glycerate kinase activity"/>
    <property type="evidence" value="ECO:0007669"/>
    <property type="project" value="InterPro"/>
</dbReference>
<evidence type="ECO:0000313" key="3">
    <source>
        <dbReference type="Proteomes" id="UP000501058"/>
    </source>
</evidence>